<comment type="similarity">
    <text evidence="1">Belongs to the ABC transporter superfamily.</text>
</comment>
<reference evidence="5 6" key="1">
    <citation type="submission" date="2024-06" db="EMBL/GenBank/DDBJ databases">
        <authorList>
            <person name="Tuo L."/>
        </authorList>
    </citation>
    <scope>NUCLEOTIDE SEQUENCE [LARGE SCALE GENOMIC DNA]</scope>
    <source>
        <strain evidence="5 6">ZMM04-5</strain>
    </source>
</reference>
<protein>
    <submittedName>
        <fullName evidence="5">ABC transporter ATP-binding protein</fullName>
    </submittedName>
</protein>
<evidence type="ECO:0000313" key="6">
    <source>
        <dbReference type="Proteomes" id="UP001556196"/>
    </source>
</evidence>
<dbReference type="CDD" id="cd03216">
    <property type="entry name" value="ABC_Carb_Monos_I"/>
    <property type="match status" value="1"/>
</dbReference>
<dbReference type="CDD" id="cd03215">
    <property type="entry name" value="ABC_Carb_Monos_II"/>
    <property type="match status" value="1"/>
</dbReference>
<dbReference type="Proteomes" id="UP001556196">
    <property type="component" value="Unassembled WGS sequence"/>
</dbReference>
<dbReference type="InterPro" id="IPR003439">
    <property type="entry name" value="ABC_transporter-like_ATP-bd"/>
</dbReference>
<dbReference type="PROSITE" id="PS00211">
    <property type="entry name" value="ABC_TRANSPORTER_1"/>
    <property type="match status" value="1"/>
</dbReference>
<feature type="domain" description="ABC transporter" evidence="4">
    <location>
        <begin position="19"/>
        <end position="254"/>
    </location>
</feature>
<dbReference type="InterPro" id="IPR027417">
    <property type="entry name" value="P-loop_NTPase"/>
</dbReference>
<proteinExistence type="inferred from homology"/>
<dbReference type="RefSeq" id="WP_367725195.1">
    <property type="nucleotide sequence ID" value="NZ_JBFOCI010000006.1"/>
</dbReference>
<feature type="domain" description="ABC transporter" evidence="4">
    <location>
        <begin position="272"/>
        <end position="516"/>
    </location>
</feature>
<accession>A0ABV3R5F7</accession>
<gene>
    <name evidence="5" type="ORF">ABUE31_18560</name>
</gene>
<dbReference type="EMBL" id="JBFOCI010000006">
    <property type="protein sequence ID" value="MEW9807993.1"/>
    <property type="molecule type" value="Genomic_DNA"/>
</dbReference>
<dbReference type="SUPFAM" id="SSF52540">
    <property type="entry name" value="P-loop containing nucleoside triphosphate hydrolases"/>
    <property type="match status" value="2"/>
</dbReference>
<keyword evidence="2" id="KW-0547">Nucleotide-binding</keyword>
<dbReference type="GO" id="GO:0005524">
    <property type="term" value="F:ATP binding"/>
    <property type="evidence" value="ECO:0007669"/>
    <property type="project" value="UniProtKB-KW"/>
</dbReference>
<dbReference type="SMART" id="SM00382">
    <property type="entry name" value="AAA"/>
    <property type="match status" value="2"/>
</dbReference>
<dbReference type="PROSITE" id="PS50893">
    <property type="entry name" value="ABC_TRANSPORTER_2"/>
    <property type="match status" value="2"/>
</dbReference>
<evidence type="ECO:0000256" key="1">
    <source>
        <dbReference type="ARBA" id="ARBA00005417"/>
    </source>
</evidence>
<dbReference type="Gene3D" id="3.40.50.300">
    <property type="entry name" value="P-loop containing nucleotide triphosphate hydrolases"/>
    <property type="match status" value="2"/>
</dbReference>
<evidence type="ECO:0000313" key="5">
    <source>
        <dbReference type="EMBL" id="MEW9807993.1"/>
    </source>
</evidence>
<dbReference type="PANTHER" id="PTHR43790:SF4">
    <property type="entry name" value="GUANOSINE IMPORT ATP-BINDING PROTEIN NUPO"/>
    <property type="match status" value="1"/>
</dbReference>
<organism evidence="5 6">
    <name type="scientific">Mesorhizobium marinum</name>
    <dbReference type="NCBI Taxonomy" id="3228790"/>
    <lineage>
        <taxon>Bacteria</taxon>
        <taxon>Pseudomonadati</taxon>
        <taxon>Pseudomonadota</taxon>
        <taxon>Alphaproteobacteria</taxon>
        <taxon>Hyphomicrobiales</taxon>
        <taxon>Phyllobacteriaceae</taxon>
        <taxon>Mesorhizobium</taxon>
    </lineage>
</organism>
<dbReference type="Pfam" id="PF00005">
    <property type="entry name" value="ABC_tran"/>
    <property type="match status" value="2"/>
</dbReference>
<evidence type="ECO:0000256" key="3">
    <source>
        <dbReference type="ARBA" id="ARBA00022840"/>
    </source>
</evidence>
<evidence type="ECO:0000256" key="2">
    <source>
        <dbReference type="ARBA" id="ARBA00022741"/>
    </source>
</evidence>
<dbReference type="PANTHER" id="PTHR43790">
    <property type="entry name" value="CARBOHYDRATE TRANSPORT ATP-BINDING PROTEIN MG119-RELATED"/>
    <property type="match status" value="1"/>
</dbReference>
<dbReference type="InterPro" id="IPR050107">
    <property type="entry name" value="ABC_carbohydrate_import_ATPase"/>
</dbReference>
<sequence length="521" mass="56856">MNLATEIPADAVPLRAPSLETVGMTKIFGPLVALDDVSIKVKSGSFHALLGENGAGKSTLVKCIMGFYTSDRGSVMLDGQEARIRSPRDARDLGIGMVYQHFTLVPCLTAAENLVISRADAPAIFDWKKEKPRLESFMDRMPFRVRLNEPVSGLSAGEKQKLEILKLLYLEQRFLILDEPTSVLTPGEADEVLGLLGDMARRGEVTVLMISHKFREVKAFCDGFTVLRRGRMTGAGDAQAASVEEMSRMMIGDTEVRERAERRKRNEAQTVLDLAGLCAEDGEGRPVVKALNLKVKAGEVVGIAGVSGNGQSALVEVLAGQKELTDGGIFIHGKPFEPKRRDFDRFKVFGLPEEPLKNATVPRMSVAENIAFRSYDKPPIANMGWWLSPGPMRKKAEELIERYRVKTTSPDSPIEALSGGNVQRAVLARELSGDVDVLIVANPCFGLDFASVAEIRGQIMEQRNRGAAVLLVSEDLDEILELSDRVAVMSGGTISYVAPVEDTDRNTIGQHMAGGQHTAEH</sequence>
<keyword evidence="6" id="KW-1185">Reference proteome</keyword>
<evidence type="ECO:0000259" key="4">
    <source>
        <dbReference type="PROSITE" id="PS50893"/>
    </source>
</evidence>
<dbReference type="InterPro" id="IPR003593">
    <property type="entry name" value="AAA+_ATPase"/>
</dbReference>
<comment type="caution">
    <text evidence="5">The sequence shown here is derived from an EMBL/GenBank/DDBJ whole genome shotgun (WGS) entry which is preliminary data.</text>
</comment>
<dbReference type="InterPro" id="IPR017871">
    <property type="entry name" value="ABC_transporter-like_CS"/>
</dbReference>
<name>A0ABV3R5F7_9HYPH</name>
<keyword evidence="3 5" id="KW-0067">ATP-binding</keyword>